<dbReference type="Pfam" id="PF07394">
    <property type="entry name" value="DUF1501"/>
    <property type="match status" value="1"/>
</dbReference>
<dbReference type="InterPro" id="IPR017850">
    <property type="entry name" value="Alkaline_phosphatase_core_sf"/>
</dbReference>
<name>A0A368KUC5_9BACT</name>
<evidence type="ECO:0000256" key="1">
    <source>
        <dbReference type="SAM" id="SignalP"/>
    </source>
</evidence>
<organism evidence="2 3">
    <name type="scientific">Bremerella cremea</name>
    <dbReference type="NCBI Taxonomy" id="1031537"/>
    <lineage>
        <taxon>Bacteria</taxon>
        <taxon>Pseudomonadati</taxon>
        <taxon>Planctomycetota</taxon>
        <taxon>Planctomycetia</taxon>
        <taxon>Pirellulales</taxon>
        <taxon>Pirellulaceae</taxon>
        <taxon>Bremerella</taxon>
    </lineage>
</organism>
<evidence type="ECO:0000313" key="2">
    <source>
        <dbReference type="EMBL" id="RCS53926.1"/>
    </source>
</evidence>
<dbReference type="RefSeq" id="WP_114366990.1">
    <property type="nucleotide sequence ID" value="NZ_QPEX01000010.1"/>
</dbReference>
<dbReference type="Gene3D" id="3.40.720.10">
    <property type="entry name" value="Alkaline Phosphatase, subunit A"/>
    <property type="match status" value="1"/>
</dbReference>
<gene>
    <name evidence="2" type="ORF">DTL42_01820</name>
</gene>
<accession>A0A368KUC5</accession>
<dbReference type="AlphaFoldDB" id="A0A368KUC5"/>
<dbReference type="InterPro" id="IPR006311">
    <property type="entry name" value="TAT_signal"/>
</dbReference>
<dbReference type="PANTHER" id="PTHR43737">
    <property type="entry name" value="BLL7424 PROTEIN"/>
    <property type="match status" value="1"/>
</dbReference>
<evidence type="ECO:0000313" key="3">
    <source>
        <dbReference type="Proteomes" id="UP000253562"/>
    </source>
</evidence>
<dbReference type="PANTHER" id="PTHR43737:SF1">
    <property type="entry name" value="DUF1501 DOMAIN-CONTAINING PROTEIN"/>
    <property type="match status" value="1"/>
</dbReference>
<dbReference type="SUPFAM" id="SSF53649">
    <property type="entry name" value="Alkaline phosphatase-like"/>
    <property type="match status" value="1"/>
</dbReference>
<dbReference type="EMBL" id="QPEX01000010">
    <property type="protein sequence ID" value="RCS53926.1"/>
    <property type="molecule type" value="Genomic_DNA"/>
</dbReference>
<keyword evidence="1" id="KW-0732">Signal</keyword>
<sequence length="433" mass="46717">MDNRTSKSNLGVNRRQFLAASAATAMAASVAQGSPQAEPIRGQAEHVISIWLGGGMGQIDTFDPKRKGDPATKKPGAYYESIPTCVEGVQVCEHLAKMAPLMDRVSAVRTVNHAVIDEHAAATNWMHVGRPVSGTVVYPSLGSIIAHERGAASDDVPAYVLIGYPNATRGPGFLGAQHSYLYLTETGRGPAGLSPPVGVDANRKLRREQFLSRLRSLQPEARDGRLRDYESIIDLSMKLSGPEFMSSFELDKEAADLREGYGGEFGQRCLLARRLVERGVRFIEVSHNLNFLNGAGWDVHNGGILQQHKLIQELDTAVSSLILDLEARKMLDKTLIVITTEFGRPPEFDSGGGRGHQGSAFTCVLAGGGLKHNGAYGETDELSKKIVRDPVSVPDFFATIHAALGIDYAKSLYDGDRPVPITDNGKPISALFG</sequence>
<feature type="chain" id="PRO_5016688942" evidence="1">
    <location>
        <begin position="28"/>
        <end position="433"/>
    </location>
</feature>
<feature type="signal peptide" evidence="1">
    <location>
        <begin position="1"/>
        <end position="27"/>
    </location>
</feature>
<comment type="caution">
    <text evidence="2">The sequence shown here is derived from an EMBL/GenBank/DDBJ whole genome shotgun (WGS) entry which is preliminary data.</text>
</comment>
<dbReference type="OrthoDB" id="127333at2"/>
<proteinExistence type="predicted"/>
<protein>
    <submittedName>
        <fullName evidence="2">DUF1501 domain-containing protein</fullName>
    </submittedName>
</protein>
<dbReference type="Proteomes" id="UP000253562">
    <property type="component" value="Unassembled WGS sequence"/>
</dbReference>
<dbReference type="PROSITE" id="PS51318">
    <property type="entry name" value="TAT"/>
    <property type="match status" value="1"/>
</dbReference>
<reference evidence="2 3" key="1">
    <citation type="submission" date="2018-07" db="EMBL/GenBank/DDBJ databases">
        <title>Comparative genomes isolates from brazilian mangrove.</title>
        <authorList>
            <person name="De Araujo J.E."/>
            <person name="Taketani R.G."/>
            <person name="Silva M.C.P."/>
            <person name="Lourenco M.V."/>
            <person name="Oliveira V.M."/>
            <person name="Andreote F.D."/>
        </authorList>
    </citation>
    <scope>NUCLEOTIDE SEQUENCE [LARGE SCALE GENOMIC DNA]</scope>
    <source>
        <strain evidence="2 3">HEX PRIS-MGV</strain>
    </source>
</reference>
<dbReference type="InterPro" id="IPR010869">
    <property type="entry name" value="DUF1501"/>
</dbReference>